<protein>
    <submittedName>
        <fullName evidence="2">Thiol:disulfide interchange protein</fullName>
    </submittedName>
</protein>
<sequence>MKTRLLAFSLSALFALTLGACSSESGDPASTPSVAIAPGQAYDAVAKDAKGFTAGALMGANAVYVLFDPQCPHCSHLWEASMPLHSKVKFIWAPVSLLGAKSLPQGAALLQAANPVDAMTAHEKSLLGGQGGMAASASIPADIEASIKANTNLLDSLGASSVPYIVAKNARTGQVVTQAGSMDTQALAELLGVSAN</sequence>
<dbReference type="InterPro" id="IPR036249">
    <property type="entry name" value="Thioredoxin-like_sf"/>
</dbReference>
<organism evidence="2 5">
    <name type="scientific">Hydrogenophaga crassostreae</name>
    <dbReference type="NCBI Taxonomy" id="1763535"/>
    <lineage>
        <taxon>Bacteria</taxon>
        <taxon>Pseudomonadati</taxon>
        <taxon>Pseudomonadota</taxon>
        <taxon>Betaproteobacteria</taxon>
        <taxon>Burkholderiales</taxon>
        <taxon>Comamonadaceae</taxon>
        <taxon>Hydrogenophaga</taxon>
    </lineage>
</organism>
<evidence type="ECO:0000313" key="2">
    <source>
        <dbReference type="EMBL" id="AOW15688.1"/>
    </source>
</evidence>
<dbReference type="KEGG" id="hyl:LPB072_15075"/>
<evidence type="ECO:0000313" key="3">
    <source>
        <dbReference type="EMBL" id="OAD44323.1"/>
    </source>
</evidence>
<feature type="signal peptide" evidence="1">
    <location>
        <begin position="1"/>
        <end position="20"/>
    </location>
</feature>
<dbReference type="Proteomes" id="UP000185680">
    <property type="component" value="Chromosome"/>
</dbReference>
<dbReference type="SUPFAM" id="SSF52833">
    <property type="entry name" value="Thioredoxin-like"/>
    <property type="match status" value="1"/>
</dbReference>
<dbReference type="Gene3D" id="3.40.30.10">
    <property type="entry name" value="Glutaredoxin"/>
    <property type="match status" value="1"/>
</dbReference>
<feature type="chain" id="PRO_5044549377" evidence="1">
    <location>
        <begin position="21"/>
        <end position="196"/>
    </location>
</feature>
<gene>
    <name evidence="2" type="ORF">LPB072_15075</name>
    <name evidence="3" type="ORF">LPB72_00740</name>
</gene>
<keyword evidence="1" id="KW-0732">Signal</keyword>
<dbReference type="Proteomes" id="UP000185657">
    <property type="component" value="Unassembled WGS sequence"/>
</dbReference>
<evidence type="ECO:0000313" key="4">
    <source>
        <dbReference type="Proteomes" id="UP000185657"/>
    </source>
</evidence>
<dbReference type="EMBL" id="CP017476">
    <property type="protein sequence ID" value="AOW15688.1"/>
    <property type="molecule type" value="Genomic_DNA"/>
</dbReference>
<dbReference type="AlphaFoldDB" id="A0A162SZ57"/>
<dbReference type="RefSeq" id="WP_066084909.1">
    <property type="nucleotide sequence ID" value="NZ_CP017476.1"/>
</dbReference>
<reference evidence="3 4" key="1">
    <citation type="submission" date="2016-02" db="EMBL/GenBank/DDBJ databases">
        <title>Draft genome sequence of Hydrogenophaga sp. LPB0072.</title>
        <authorList>
            <person name="Shin S.-K."/>
            <person name="Yi H."/>
        </authorList>
    </citation>
    <scope>NUCLEOTIDE SEQUENCE [LARGE SCALE GENOMIC DNA]</scope>
    <source>
        <strain evidence="3 4">LPB0072</strain>
    </source>
</reference>
<evidence type="ECO:0000256" key="1">
    <source>
        <dbReference type="SAM" id="SignalP"/>
    </source>
</evidence>
<name>A0A162SZ57_9BURK</name>
<keyword evidence="4" id="KW-1185">Reference proteome</keyword>
<reference evidence="2 5" key="2">
    <citation type="submission" date="2016-10" db="EMBL/GenBank/DDBJ databases">
        <title>Hydorgenophaga sp. LPB0072 isolated from gastropod.</title>
        <authorList>
            <person name="Kim E."/>
            <person name="Yi H."/>
        </authorList>
    </citation>
    <scope>NUCLEOTIDE SEQUENCE [LARGE SCALE GENOMIC DNA]</scope>
    <source>
        <strain evidence="2 5">LPB0072</strain>
    </source>
</reference>
<dbReference type="EMBL" id="LVWD01000001">
    <property type="protein sequence ID" value="OAD44323.1"/>
    <property type="molecule type" value="Genomic_DNA"/>
</dbReference>
<dbReference type="STRING" id="1763535.LPB072_15075"/>
<dbReference type="OrthoDB" id="5298214at2"/>
<accession>A0A162SZ57</accession>
<proteinExistence type="predicted"/>
<dbReference type="PROSITE" id="PS51257">
    <property type="entry name" value="PROKAR_LIPOPROTEIN"/>
    <property type="match status" value="1"/>
</dbReference>
<evidence type="ECO:0000313" key="5">
    <source>
        <dbReference type="Proteomes" id="UP000185680"/>
    </source>
</evidence>